<organism evidence="10 11">
    <name type="scientific">Exidia glandulosa HHB12029</name>
    <dbReference type="NCBI Taxonomy" id="1314781"/>
    <lineage>
        <taxon>Eukaryota</taxon>
        <taxon>Fungi</taxon>
        <taxon>Dikarya</taxon>
        <taxon>Basidiomycota</taxon>
        <taxon>Agaricomycotina</taxon>
        <taxon>Agaricomycetes</taxon>
        <taxon>Auriculariales</taxon>
        <taxon>Exidiaceae</taxon>
        <taxon>Exidia</taxon>
    </lineage>
</organism>
<keyword evidence="3" id="KW-0808">Transferase</keyword>
<dbReference type="GO" id="GO:0016567">
    <property type="term" value="P:protein ubiquitination"/>
    <property type="evidence" value="ECO:0007669"/>
    <property type="project" value="InterPro"/>
</dbReference>
<dbReference type="OrthoDB" id="9977870at2759"/>
<evidence type="ECO:0000256" key="3">
    <source>
        <dbReference type="ARBA" id="ARBA00022679"/>
    </source>
</evidence>
<evidence type="ECO:0000256" key="4">
    <source>
        <dbReference type="ARBA" id="ARBA00022723"/>
    </source>
</evidence>
<evidence type="ECO:0000256" key="7">
    <source>
        <dbReference type="ARBA" id="ARBA00022786"/>
    </source>
</evidence>
<keyword evidence="4" id="KW-0479">Metal-binding</keyword>
<dbReference type="EMBL" id="KV426242">
    <property type="protein sequence ID" value="KZV84056.1"/>
    <property type="molecule type" value="Genomic_DNA"/>
</dbReference>
<evidence type="ECO:0000313" key="10">
    <source>
        <dbReference type="EMBL" id="KZV84056.1"/>
    </source>
</evidence>
<keyword evidence="8" id="KW-0862">Zinc</keyword>
<evidence type="ECO:0000256" key="2">
    <source>
        <dbReference type="ARBA" id="ARBA00012251"/>
    </source>
</evidence>
<dbReference type="Proteomes" id="UP000077266">
    <property type="component" value="Unassembled WGS sequence"/>
</dbReference>
<feature type="domain" description="RING-type" evidence="9">
    <location>
        <begin position="1"/>
        <end position="182"/>
    </location>
</feature>
<dbReference type="InterPro" id="IPR002867">
    <property type="entry name" value="IBR_dom"/>
</dbReference>
<dbReference type="GO" id="GO:0061630">
    <property type="term" value="F:ubiquitin protein ligase activity"/>
    <property type="evidence" value="ECO:0007669"/>
    <property type="project" value="UniProtKB-EC"/>
</dbReference>
<keyword evidence="11" id="KW-1185">Reference proteome</keyword>
<evidence type="ECO:0000256" key="8">
    <source>
        <dbReference type="ARBA" id="ARBA00022833"/>
    </source>
</evidence>
<keyword evidence="7" id="KW-0833">Ubl conjugation pathway</keyword>
<dbReference type="SUPFAM" id="SSF57850">
    <property type="entry name" value="RING/U-box"/>
    <property type="match status" value="2"/>
</dbReference>
<dbReference type="Gene3D" id="1.20.120.1750">
    <property type="match status" value="1"/>
</dbReference>
<evidence type="ECO:0000256" key="5">
    <source>
        <dbReference type="ARBA" id="ARBA00022737"/>
    </source>
</evidence>
<evidence type="ECO:0000259" key="9">
    <source>
        <dbReference type="PROSITE" id="PS51873"/>
    </source>
</evidence>
<dbReference type="Pfam" id="PF01485">
    <property type="entry name" value="IBR"/>
    <property type="match status" value="1"/>
</dbReference>
<accession>A0A165D9G6</accession>
<dbReference type="InParanoid" id="A0A165D9G6"/>
<proteinExistence type="predicted"/>
<dbReference type="CDD" id="cd22584">
    <property type="entry name" value="Rcat_RBR_unk"/>
    <property type="match status" value="1"/>
</dbReference>
<dbReference type="EC" id="2.3.2.31" evidence="2"/>
<dbReference type="InterPro" id="IPR031127">
    <property type="entry name" value="E3_UB_ligase_RBR"/>
</dbReference>
<name>A0A165D9G6_EXIGL</name>
<dbReference type="InterPro" id="IPR044066">
    <property type="entry name" value="TRIAD_supradom"/>
</dbReference>
<keyword evidence="5" id="KW-0677">Repeat</keyword>
<protein>
    <recommendedName>
        <fullName evidence="2">RBR-type E3 ubiquitin transferase</fullName>
        <ecNumber evidence="2">2.3.2.31</ecNumber>
    </recommendedName>
</protein>
<evidence type="ECO:0000256" key="1">
    <source>
        <dbReference type="ARBA" id="ARBA00001798"/>
    </source>
</evidence>
<keyword evidence="6" id="KW-0863">Zinc-finger</keyword>
<evidence type="ECO:0000256" key="6">
    <source>
        <dbReference type="ARBA" id="ARBA00022771"/>
    </source>
</evidence>
<sequence>MTEFADDAPLRAPCDHTYDVDCMIEFFRAATTDDLHFPPRCCGREIPLYDVRDILPDELVARYLHRADERAALLRVVCPDATCARILGLQTELQPYTTCPDCGVGVCTACRAAHEPGMTCAQHEDALPLADLARQQGWQRCTACRRYVQHAEGCWHMTCLCGTQFCYLCAARWKTCQCPQFAVPAEEGVPAPAAVEELAELVED</sequence>
<dbReference type="AlphaFoldDB" id="A0A165D9G6"/>
<comment type="catalytic activity">
    <reaction evidence="1">
        <text>[E2 ubiquitin-conjugating enzyme]-S-ubiquitinyl-L-cysteine + [acceptor protein]-L-lysine = [E2 ubiquitin-conjugating enzyme]-L-cysteine + [acceptor protein]-N(6)-ubiquitinyl-L-lysine.</text>
        <dbReference type="EC" id="2.3.2.31"/>
    </reaction>
</comment>
<gene>
    <name evidence="10" type="ORF">EXIGLDRAFT_624786</name>
</gene>
<evidence type="ECO:0000313" key="11">
    <source>
        <dbReference type="Proteomes" id="UP000077266"/>
    </source>
</evidence>
<dbReference type="PROSITE" id="PS51873">
    <property type="entry name" value="TRIAD"/>
    <property type="match status" value="1"/>
</dbReference>
<dbReference type="STRING" id="1314781.A0A165D9G6"/>
<dbReference type="GO" id="GO:0008270">
    <property type="term" value="F:zinc ion binding"/>
    <property type="evidence" value="ECO:0007669"/>
    <property type="project" value="UniProtKB-KW"/>
</dbReference>
<reference evidence="10 11" key="1">
    <citation type="journal article" date="2016" name="Mol. Biol. Evol.">
        <title>Comparative Genomics of Early-Diverging Mushroom-Forming Fungi Provides Insights into the Origins of Lignocellulose Decay Capabilities.</title>
        <authorList>
            <person name="Nagy L.G."/>
            <person name="Riley R."/>
            <person name="Tritt A."/>
            <person name="Adam C."/>
            <person name="Daum C."/>
            <person name="Floudas D."/>
            <person name="Sun H."/>
            <person name="Yadav J.S."/>
            <person name="Pangilinan J."/>
            <person name="Larsson K.H."/>
            <person name="Matsuura K."/>
            <person name="Barry K."/>
            <person name="Labutti K."/>
            <person name="Kuo R."/>
            <person name="Ohm R.A."/>
            <person name="Bhattacharya S.S."/>
            <person name="Shirouzu T."/>
            <person name="Yoshinaga Y."/>
            <person name="Martin F.M."/>
            <person name="Grigoriev I.V."/>
            <person name="Hibbett D.S."/>
        </authorList>
    </citation>
    <scope>NUCLEOTIDE SEQUENCE [LARGE SCALE GENOMIC DNA]</scope>
    <source>
        <strain evidence="10 11">HHB12029</strain>
    </source>
</reference>
<dbReference type="PANTHER" id="PTHR11685">
    <property type="entry name" value="RBR FAMILY RING FINGER AND IBR DOMAIN-CONTAINING"/>
    <property type="match status" value="1"/>
</dbReference>